<feature type="binding site" evidence="9">
    <location>
        <position position="422"/>
    </location>
    <ligand>
        <name>Mg(2+)</name>
        <dbReference type="ChEBI" id="CHEBI:18420"/>
        <label>2</label>
    </ligand>
</feature>
<dbReference type="GO" id="GO:0003968">
    <property type="term" value="F:RNA-directed RNA polymerase activity"/>
    <property type="evidence" value="ECO:0007669"/>
    <property type="project" value="UniProtKB-KW"/>
</dbReference>
<comment type="cofactor">
    <cofactor evidence="9">
        <name>Mg(2+)</name>
        <dbReference type="ChEBI" id="CHEBI:18420"/>
    </cofactor>
    <text evidence="9">Binds 2 Mg(2+) per subunit.</text>
</comment>
<keyword evidence="9" id="KW-0460">Magnesium</keyword>
<evidence type="ECO:0000256" key="4">
    <source>
        <dbReference type="ARBA" id="ARBA00022695"/>
    </source>
</evidence>
<keyword evidence="9" id="KW-0479">Metal-binding</keyword>
<dbReference type="GO" id="GO:0046872">
    <property type="term" value="F:metal ion binding"/>
    <property type="evidence" value="ECO:0007669"/>
    <property type="project" value="UniProtKB-KW"/>
</dbReference>
<evidence type="ECO:0000256" key="3">
    <source>
        <dbReference type="ARBA" id="ARBA00022679"/>
    </source>
</evidence>
<dbReference type="EMBL" id="MN036321">
    <property type="protein sequence ID" value="QDH91570.1"/>
    <property type="molecule type" value="Genomic_RNA"/>
</dbReference>
<sequence>MKSQLTLWRVLANELASVCHTSALRDVETVSERVKDEGLSFLTITLPNFGKSFEQALDRGSVSDVTFARFKCDSAGRPLFLGGFLRLIFGENGMLHNVDDDLIDAVFAVRQLTGVFGKLELECSRARKFAAYKSFIDTDCEVGRWDEDPNRVLLDFSRVSSLLFGSVISSVERSILEGSIKPKHGPGATADRLAGNSKYDLVYWPSRLEDEFSYAEFGIPNPRYTTRVDRVNFAPRNQEIPSRVLMVPKTLKTPRIIAAEPTALQWMQQSIATTLVPLLESSYIKDLIGFADQSPNREMAQRGSSPGGNLATLDMSEASDRVSLLQALALAENFPIFRKALSATRSQLAELTDPTNGAKCVVRLNKFASMGSALCFPIEGMAFLAAVFVGIERKLIAEGCRHRLTKKDVISFRGSVRVYGDDIIVPVDCVPFVLDVFAQLGWKTNVNKSFWTGMFRESCGGDYYGGTDVTIIRCRRNFPLPGQTDPGDAASIVAFRNQLYWRGLWQTSSFLDNLLNRAFNGHYPVVKSTSALLGRESVLDDPSIHLFQSDNLRLPSNGVKTVTINRKLRVDEMHRPLRKGYVLRSTIPKNKSSDVGALLKCLLASHEDDKHLEYSGRPSVVGMKLRWSSPF</sequence>
<keyword evidence="3" id="KW-0808">Transferase</keyword>
<keyword evidence="6" id="KW-0693">Viral RNA replication</keyword>
<dbReference type="PROSITE" id="PS50522">
    <property type="entry name" value="RDRP_PHAGE"/>
    <property type="match status" value="1"/>
</dbReference>
<evidence type="ECO:0000256" key="1">
    <source>
        <dbReference type="ARBA" id="ARBA00012494"/>
    </source>
</evidence>
<keyword evidence="4" id="KW-0548">Nucleotidyltransferase</keyword>
<keyword evidence="2 11" id="KW-0696">RNA-directed RNA polymerase</keyword>
<gene>
    <name evidence="11" type="ORF">H2BulkLitter10491_000003</name>
</gene>
<evidence type="ECO:0000256" key="8">
    <source>
        <dbReference type="ARBA" id="ARBA00048744"/>
    </source>
</evidence>
<evidence type="ECO:0000256" key="7">
    <source>
        <dbReference type="ARBA" id="ARBA00030248"/>
    </source>
</evidence>
<dbReference type="InterPro" id="IPR005093">
    <property type="entry name" value="RNArep_beta"/>
</dbReference>
<evidence type="ECO:0000259" key="10">
    <source>
        <dbReference type="PROSITE" id="PS50522"/>
    </source>
</evidence>
<proteinExistence type="predicted"/>
<name>A0A514DD78_9VIRU</name>
<accession>A0A514DD78</accession>
<reference evidence="11" key="1">
    <citation type="submission" date="2019-05" db="EMBL/GenBank/DDBJ databases">
        <title>Metatranscriptomic reconstruction reveals RNA viruses with the potential to shape carbon cycling in soil.</title>
        <authorList>
            <person name="Starr E.P."/>
            <person name="Nuccio E."/>
            <person name="Pett-Ridge J."/>
            <person name="Banfield J.F."/>
            <person name="Firestone M.K."/>
        </authorList>
    </citation>
    <scope>NUCLEOTIDE SEQUENCE</scope>
    <source>
        <strain evidence="11">H2_Bulk_Litter_10_scaffold_491</strain>
    </source>
</reference>
<evidence type="ECO:0000256" key="2">
    <source>
        <dbReference type="ARBA" id="ARBA00022484"/>
    </source>
</evidence>
<comment type="catalytic activity">
    <reaction evidence="8">
        <text>RNA(n) + a ribonucleoside 5'-triphosphate = RNA(n+1) + diphosphate</text>
        <dbReference type="Rhea" id="RHEA:21248"/>
        <dbReference type="Rhea" id="RHEA-COMP:14527"/>
        <dbReference type="Rhea" id="RHEA-COMP:17342"/>
        <dbReference type="ChEBI" id="CHEBI:33019"/>
        <dbReference type="ChEBI" id="CHEBI:61557"/>
        <dbReference type="ChEBI" id="CHEBI:140395"/>
        <dbReference type="EC" id="2.7.7.48"/>
    </reaction>
</comment>
<evidence type="ECO:0000256" key="6">
    <source>
        <dbReference type="ARBA" id="ARBA00022953"/>
    </source>
</evidence>
<dbReference type="Pfam" id="PF03431">
    <property type="entry name" value="RNA_replicase_B"/>
    <property type="match status" value="1"/>
</dbReference>
<organism evidence="11">
    <name type="scientific">Leviviridae sp</name>
    <dbReference type="NCBI Taxonomy" id="2027243"/>
    <lineage>
        <taxon>Viruses</taxon>
        <taxon>Riboviria</taxon>
        <taxon>Orthornavirae</taxon>
        <taxon>Lenarviricota</taxon>
        <taxon>Leviviricetes</taxon>
        <taxon>Norzivirales</taxon>
        <taxon>Fiersviridae</taxon>
    </lineage>
</organism>
<protein>
    <recommendedName>
        <fullName evidence="1">RNA-directed RNA polymerase</fullName>
        <ecNumber evidence="1">2.7.7.48</ecNumber>
    </recommendedName>
    <alternativeName>
        <fullName evidence="7">RNA replicase beta chain</fullName>
    </alternativeName>
</protein>
<dbReference type="EC" id="2.7.7.48" evidence="1"/>
<dbReference type="InterPro" id="IPR007096">
    <property type="entry name" value="RNA-dir_Rpol_cat_phage"/>
</dbReference>
<evidence type="ECO:0000256" key="5">
    <source>
        <dbReference type="ARBA" id="ARBA00022741"/>
    </source>
</evidence>
<evidence type="ECO:0000313" key="11">
    <source>
        <dbReference type="EMBL" id="QDH91570.1"/>
    </source>
</evidence>
<feature type="binding site" evidence="9">
    <location>
        <position position="314"/>
    </location>
    <ligand>
        <name>Mg(2+)</name>
        <dbReference type="ChEBI" id="CHEBI:18420"/>
        <label>2</label>
    </ligand>
</feature>
<dbReference type="GO" id="GO:0000166">
    <property type="term" value="F:nucleotide binding"/>
    <property type="evidence" value="ECO:0007669"/>
    <property type="project" value="UniProtKB-KW"/>
</dbReference>
<feature type="binding site" evidence="9">
    <location>
        <position position="421"/>
    </location>
    <ligand>
        <name>Mg(2+)</name>
        <dbReference type="ChEBI" id="CHEBI:18420"/>
        <label>2</label>
    </ligand>
</feature>
<feature type="domain" description="RdRp catalytic" evidence="10">
    <location>
        <begin position="299"/>
        <end position="453"/>
    </location>
</feature>
<evidence type="ECO:0000256" key="9">
    <source>
        <dbReference type="PIRSR" id="PIRSR605093-1"/>
    </source>
</evidence>
<dbReference type="GO" id="GO:0039694">
    <property type="term" value="P:viral RNA genome replication"/>
    <property type="evidence" value="ECO:0007669"/>
    <property type="project" value="InterPro"/>
</dbReference>
<keyword evidence="5" id="KW-0547">Nucleotide-binding</keyword>